<accession>A0ABS6FER5</accession>
<dbReference type="Proteomes" id="UP000783742">
    <property type="component" value="Unassembled WGS sequence"/>
</dbReference>
<keyword evidence="3" id="KW-1185">Reference proteome</keyword>
<dbReference type="EMBL" id="JAHLQO010000001">
    <property type="protein sequence ID" value="MBU5668441.1"/>
    <property type="molecule type" value="Genomic_DNA"/>
</dbReference>
<gene>
    <name evidence="2" type="ORF">KQI68_01165</name>
</gene>
<protein>
    <submittedName>
        <fullName evidence="2">Uncharacterized protein</fullName>
    </submittedName>
</protein>
<keyword evidence="1" id="KW-0472">Membrane</keyword>
<dbReference type="RefSeq" id="WP_216548184.1">
    <property type="nucleotide sequence ID" value="NZ_JAHLQO010000001.1"/>
</dbReference>
<evidence type="ECO:0000313" key="2">
    <source>
        <dbReference type="EMBL" id="MBU5668441.1"/>
    </source>
</evidence>
<feature type="transmembrane region" description="Helical" evidence="1">
    <location>
        <begin position="128"/>
        <end position="149"/>
    </location>
</feature>
<organism evidence="2 3">
    <name type="scientific">Peptoniphilus ovalis</name>
    <dbReference type="NCBI Taxonomy" id="2841503"/>
    <lineage>
        <taxon>Bacteria</taxon>
        <taxon>Bacillati</taxon>
        <taxon>Bacillota</taxon>
        <taxon>Tissierellia</taxon>
        <taxon>Tissierellales</taxon>
        <taxon>Peptoniphilaceae</taxon>
        <taxon>Peptoniphilus</taxon>
    </lineage>
</organism>
<name>A0ABS6FER5_9FIRM</name>
<sequence>MKYLKRNYILVDVIFLLILAIFLILFQDYIFGAKMNDDNAIYFCVIVSIYFIIAYYFKRKYIPDYDDLREFYKKGWKISGYYSKKSVENKDVYKKSYINWTNFNLIFLSLELLIILIFYFIGYRSYNLFRIHLCAVFAIQIIGYIITLIREKRF</sequence>
<feature type="transmembrane region" description="Helical" evidence="1">
    <location>
        <begin position="7"/>
        <end position="27"/>
    </location>
</feature>
<evidence type="ECO:0000256" key="1">
    <source>
        <dbReference type="SAM" id="Phobius"/>
    </source>
</evidence>
<comment type="caution">
    <text evidence="2">The sequence shown here is derived from an EMBL/GenBank/DDBJ whole genome shotgun (WGS) entry which is preliminary data.</text>
</comment>
<feature type="transmembrane region" description="Helical" evidence="1">
    <location>
        <begin position="39"/>
        <end position="57"/>
    </location>
</feature>
<evidence type="ECO:0000313" key="3">
    <source>
        <dbReference type="Proteomes" id="UP000783742"/>
    </source>
</evidence>
<keyword evidence="1" id="KW-1133">Transmembrane helix</keyword>
<keyword evidence="1" id="KW-0812">Transmembrane</keyword>
<proteinExistence type="predicted"/>
<feature type="transmembrane region" description="Helical" evidence="1">
    <location>
        <begin position="103"/>
        <end position="122"/>
    </location>
</feature>
<reference evidence="2 3" key="1">
    <citation type="submission" date="2021-06" db="EMBL/GenBank/DDBJ databases">
        <authorList>
            <person name="Sun Q."/>
            <person name="Li D."/>
        </authorList>
    </citation>
    <scope>NUCLEOTIDE SEQUENCE [LARGE SCALE GENOMIC DNA]</scope>
    <source>
        <strain evidence="2 3">MSJ-1</strain>
    </source>
</reference>